<dbReference type="GO" id="GO:0000105">
    <property type="term" value="P:L-histidine biosynthetic process"/>
    <property type="evidence" value="ECO:0007669"/>
    <property type="project" value="UniProtKB-UniRule"/>
</dbReference>
<dbReference type="SUPFAM" id="SSF51366">
    <property type="entry name" value="Ribulose-phoshate binding barrel"/>
    <property type="match status" value="1"/>
</dbReference>
<dbReference type="InterPro" id="IPR006062">
    <property type="entry name" value="His_biosynth"/>
</dbReference>
<comment type="pathway">
    <text evidence="3 9">Amino-acid biosynthesis; L-histidine biosynthesis; L-histidine from 5-phospho-alpha-D-ribose 1-diphosphate: step 4/9.</text>
</comment>
<keyword evidence="7 9" id="KW-0368">Histidine biosynthesis</keyword>
<dbReference type="Gene3D" id="3.20.20.70">
    <property type="entry name" value="Aldolase class I"/>
    <property type="match status" value="1"/>
</dbReference>
<sequence length="248" mass="26130">MIVFPAIDLVAGKVVRLERGDRAHMKVYSDDPVAQAHEFLEQGATWVHVVDLSAALEEDDDARAANSAAIEAICRIDGLSVDVGGGVRSLARIDELAAYGARRIALGTVLVTEPGFAEIAARGFGDLLAADVAARDGQVKINGWREGISRSVEDVVGELSGLGFRHLVFTDIARDGMQTGIDVEAYRRVARCAGFPVVASGGISTLDDIRACASADASIIEGCIIGRALYEKNFTLAEALAAAKEATC</sequence>
<evidence type="ECO:0000256" key="3">
    <source>
        <dbReference type="ARBA" id="ARBA00005133"/>
    </source>
</evidence>
<dbReference type="InterPro" id="IPR044524">
    <property type="entry name" value="Isoase_HisA-like"/>
</dbReference>
<evidence type="ECO:0000313" key="11">
    <source>
        <dbReference type="EMBL" id="MDN0069474.1"/>
    </source>
</evidence>
<evidence type="ECO:0000256" key="6">
    <source>
        <dbReference type="ARBA" id="ARBA00022605"/>
    </source>
</evidence>
<comment type="caution">
    <text evidence="11">The sequence shown here is derived from an EMBL/GenBank/DDBJ whole genome shotgun (WGS) entry which is preliminary data.</text>
</comment>
<comment type="catalytic activity">
    <reaction evidence="1 9">
        <text>1-(5-phospho-beta-D-ribosyl)-5-[(5-phospho-beta-D-ribosylamino)methylideneamino]imidazole-4-carboxamide = 5-[(5-phospho-1-deoxy-D-ribulos-1-ylimino)methylamino]-1-(5-phospho-beta-D-ribosyl)imidazole-4-carboxamide</text>
        <dbReference type="Rhea" id="RHEA:15469"/>
        <dbReference type="ChEBI" id="CHEBI:58435"/>
        <dbReference type="ChEBI" id="CHEBI:58525"/>
        <dbReference type="EC" id="5.3.1.16"/>
    </reaction>
</comment>
<dbReference type="FunFam" id="3.20.20.70:FF:000009">
    <property type="entry name" value="1-(5-phosphoribosyl)-5-[(5-phosphoribosylamino)methylideneamino] imidazole-4-carboxamide isomerase"/>
    <property type="match status" value="1"/>
</dbReference>
<feature type="active site" description="Proton donor" evidence="9">
    <location>
        <position position="131"/>
    </location>
</feature>
<evidence type="ECO:0000256" key="8">
    <source>
        <dbReference type="ARBA" id="ARBA00023235"/>
    </source>
</evidence>
<evidence type="ECO:0000256" key="1">
    <source>
        <dbReference type="ARBA" id="ARBA00000901"/>
    </source>
</evidence>
<gene>
    <name evidence="9" type="primary">hisA</name>
    <name evidence="11" type="ORF">QVN40_07125</name>
</gene>
<dbReference type="PANTHER" id="PTHR43090">
    <property type="entry name" value="1-(5-PHOSPHORIBOSYL)-5-[(5-PHOSPHORIBOSYLAMINO)METHYLIDENEAMINO] IMIDAZOLE-4-CARBOXAMIDE ISOMERASE"/>
    <property type="match status" value="1"/>
</dbReference>
<dbReference type="HAMAP" id="MF_01014">
    <property type="entry name" value="HisA"/>
    <property type="match status" value="1"/>
</dbReference>
<dbReference type="InterPro" id="IPR013785">
    <property type="entry name" value="Aldolase_TIM"/>
</dbReference>
<dbReference type="InterPro" id="IPR023016">
    <property type="entry name" value="HisA/PriA"/>
</dbReference>
<dbReference type="GO" id="GO:0003949">
    <property type="term" value="F:1-(5-phosphoribosyl)-5-[(5-phosphoribosylamino)methylideneamino]imidazole-4-carboxamide isomerase activity"/>
    <property type="evidence" value="ECO:0007669"/>
    <property type="project" value="UniProtKB-UniRule"/>
</dbReference>
<feature type="active site" description="Proton acceptor" evidence="9">
    <location>
        <position position="8"/>
    </location>
</feature>
<keyword evidence="6 9" id="KW-0028">Amino-acid biosynthesis</keyword>
<reference evidence="11" key="1">
    <citation type="submission" date="2023-06" db="EMBL/GenBank/DDBJ databases">
        <authorList>
            <person name="Zeman M."/>
            <person name="Kubasova T."/>
            <person name="Jahodarova E."/>
            <person name="Nykrynova M."/>
            <person name="Rychlik I."/>
        </authorList>
    </citation>
    <scope>NUCLEOTIDE SEQUENCE</scope>
    <source>
        <strain evidence="11">15_COKtk</strain>
    </source>
</reference>
<accession>A0AAW7JRT8</accession>
<comment type="subcellular location">
    <subcellularLocation>
        <location evidence="2 9">Cytoplasm</location>
    </subcellularLocation>
</comment>
<evidence type="ECO:0000256" key="9">
    <source>
        <dbReference type="HAMAP-Rule" id="MF_01014"/>
    </source>
</evidence>
<dbReference type="RefSeq" id="WP_289827202.1">
    <property type="nucleotide sequence ID" value="NZ_JAUEIR010000006.1"/>
</dbReference>
<evidence type="ECO:0000256" key="4">
    <source>
        <dbReference type="ARBA" id="ARBA00009667"/>
    </source>
</evidence>
<protein>
    <recommendedName>
        <fullName evidence="9">1-(5-phosphoribosyl)-5-[(5-phosphoribosylamino)methylideneamino] imidazole-4-carboxamide isomerase</fullName>
        <ecNumber evidence="9">5.3.1.16</ecNumber>
    </recommendedName>
    <alternativeName>
        <fullName evidence="9">Phosphoribosylformimino-5-aminoimidazole carboxamide ribotide isomerase</fullName>
    </alternativeName>
</protein>
<evidence type="ECO:0000256" key="7">
    <source>
        <dbReference type="ARBA" id="ARBA00023102"/>
    </source>
</evidence>
<keyword evidence="5 9" id="KW-0963">Cytoplasm</keyword>
<keyword evidence="8 9" id="KW-0413">Isomerase</keyword>
<dbReference type="PANTHER" id="PTHR43090:SF2">
    <property type="entry name" value="1-(5-PHOSPHORIBOSYL)-5-[(5-PHOSPHORIBOSYLAMINO)METHYLIDENEAMINO] IMIDAZOLE-4-CARBOXAMIDE ISOMERASE"/>
    <property type="match status" value="1"/>
</dbReference>
<dbReference type="GO" id="GO:0000162">
    <property type="term" value="P:L-tryptophan biosynthetic process"/>
    <property type="evidence" value="ECO:0007669"/>
    <property type="project" value="TreeGrafter"/>
</dbReference>
<dbReference type="Proteomes" id="UP001168505">
    <property type="component" value="Unassembled WGS sequence"/>
</dbReference>
<dbReference type="CDD" id="cd04732">
    <property type="entry name" value="HisA"/>
    <property type="match status" value="1"/>
</dbReference>
<organism evidence="11 12">
    <name type="scientific">Collinsella ihumii</name>
    <dbReference type="NCBI Taxonomy" id="1720204"/>
    <lineage>
        <taxon>Bacteria</taxon>
        <taxon>Bacillati</taxon>
        <taxon>Actinomycetota</taxon>
        <taxon>Coriobacteriia</taxon>
        <taxon>Coriobacteriales</taxon>
        <taxon>Coriobacteriaceae</taxon>
        <taxon>Collinsella</taxon>
    </lineage>
</organism>
<proteinExistence type="inferred from homology"/>
<evidence type="ECO:0000256" key="5">
    <source>
        <dbReference type="ARBA" id="ARBA00022490"/>
    </source>
</evidence>
<dbReference type="AlphaFoldDB" id="A0AAW7JRT8"/>
<evidence type="ECO:0000256" key="2">
    <source>
        <dbReference type="ARBA" id="ARBA00004496"/>
    </source>
</evidence>
<dbReference type="Pfam" id="PF00977">
    <property type="entry name" value="His_biosynth"/>
    <property type="match status" value="1"/>
</dbReference>
<dbReference type="EMBL" id="JAUEIR010000006">
    <property type="protein sequence ID" value="MDN0069474.1"/>
    <property type="molecule type" value="Genomic_DNA"/>
</dbReference>
<comment type="similarity">
    <text evidence="4 9 10">Belongs to the HisA/HisF family.</text>
</comment>
<reference evidence="11" key="2">
    <citation type="submission" date="2023-08" db="EMBL/GenBank/DDBJ databases">
        <title>Identification and characterization of horizontal gene transfer across gut microbiota members of farm animals based on homology search.</title>
        <authorList>
            <person name="Schwarzerova J."/>
            <person name="Nykrynova M."/>
            <person name="Jureckova K."/>
            <person name="Cejkova D."/>
            <person name="Rychlik I."/>
        </authorList>
    </citation>
    <scope>NUCLEOTIDE SEQUENCE</scope>
    <source>
        <strain evidence="11">15_COKtk</strain>
    </source>
</reference>
<name>A0AAW7JRT8_9ACTN</name>
<evidence type="ECO:0000256" key="10">
    <source>
        <dbReference type="RuleBase" id="RU003657"/>
    </source>
</evidence>
<dbReference type="EC" id="5.3.1.16" evidence="9"/>
<dbReference type="GO" id="GO:0005737">
    <property type="term" value="C:cytoplasm"/>
    <property type="evidence" value="ECO:0007669"/>
    <property type="project" value="UniProtKB-SubCell"/>
</dbReference>
<evidence type="ECO:0000313" key="12">
    <source>
        <dbReference type="Proteomes" id="UP001168505"/>
    </source>
</evidence>
<dbReference type="InterPro" id="IPR011060">
    <property type="entry name" value="RibuloseP-bd_barrel"/>
</dbReference>